<dbReference type="GO" id="GO:0005737">
    <property type="term" value="C:cytoplasm"/>
    <property type="evidence" value="ECO:0007669"/>
    <property type="project" value="TreeGrafter"/>
</dbReference>
<evidence type="ECO:0000256" key="1">
    <source>
        <dbReference type="ARBA" id="ARBA00003330"/>
    </source>
</evidence>
<comment type="catalytic activity">
    <reaction evidence="12">
        <text>a hydroperoxide + [thioredoxin]-dithiol = an alcohol + [thioredoxin]-disulfide + H2O</text>
        <dbReference type="Rhea" id="RHEA:62620"/>
        <dbReference type="Rhea" id="RHEA-COMP:10698"/>
        <dbReference type="Rhea" id="RHEA-COMP:10700"/>
        <dbReference type="ChEBI" id="CHEBI:15377"/>
        <dbReference type="ChEBI" id="CHEBI:29950"/>
        <dbReference type="ChEBI" id="CHEBI:30879"/>
        <dbReference type="ChEBI" id="CHEBI:35924"/>
        <dbReference type="ChEBI" id="CHEBI:50058"/>
        <dbReference type="EC" id="1.11.1.24"/>
    </reaction>
</comment>
<evidence type="ECO:0000256" key="3">
    <source>
        <dbReference type="ARBA" id="ARBA00013017"/>
    </source>
</evidence>
<dbReference type="PANTHER" id="PTHR42801:SF4">
    <property type="entry name" value="AHPC_TSA FAMILY PROTEIN"/>
    <property type="match status" value="1"/>
</dbReference>
<dbReference type="EMBL" id="JACIDO010000002">
    <property type="protein sequence ID" value="MBB3935377.1"/>
    <property type="molecule type" value="Genomic_DNA"/>
</dbReference>
<reference evidence="15 16" key="1">
    <citation type="submission" date="2020-08" db="EMBL/GenBank/DDBJ databases">
        <title>Genomic Encyclopedia of Type Strains, Phase IV (KMG-IV): sequencing the most valuable type-strain genomes for metagenomic binning, comparative biology and taxonomic classification.</title>
        <authorList>
            <person name="Goeker M."/>
        </authorList>
    </citation>
    <scope>NUCLEOTIDE SEQUENCE [LARGE SCALE GENOMIC DNA]</scope>
    <source>
        <strain evidence="15 16">DSM 25024</strain>
    </source>
</reference>
<dbReference type="EC" id="1.11.1.24" evidence="3"/>
<evidence type="ECO:0000256" key="5">
    <source>
        <dbReference type="ARBA" id="ARBA00022862"/>
    </source>
</evidence>
<evidence type="ECO:0000256" key="13">
    <source>
        <dbReference type="PIRSR" id="PIRSR000239-1"/>
    </source>
</evidence>
<dbReference type="InterPro" id="IPR024706">
    <property type="entry name" value="Peroxiredoxin_AhpC-typ"/>
</dbReference>
<feature type="domain" description="Thioredoxin" evidence="14">
    <location>
        <begin position="4"/>
        <end position="154"/>
    </location>
</feature>
<accession>A0A7W6BR60</accession>
<dbReference type="FunFam" id="3.40.30.10:FF:000007">
    <property type="entry name" value="Thioredoxin-dependent thiol peroxidase"/>
    <property type="match status" value="1"/>
</dbReference>
<comment type="caution">
    <text evidence="15">The sequence shown here is derived from an EMBL/GenBank/DDBJ whole genome shotgun (WGS) entry which is preliminary data.</text>
</comment>
<evidence type="ECO:0000256" key="10">
    <source>
        <dbReference type="ARBA" id="ARBA00038489"/>
    </source>
</evidence>
<evidence type="ECO:0000256" key="4">
    <source>
        <dbReference type="ARBA" id="ARBA00022559"/>
    </source>
</evidence>
<keyword evidence="7" id="KW-1015">Disulfide bond</keyword>
<feature type="active site" description="Cysteine sulfenic acid (-SOH) intermediate; for peroxidase activity" evidence="13">
    <location>
        <position position="46"/>
    </location>
</feature>
<name>A0A7W6BR60_9HYPH</name>
<comment type="function">
    <text evidence="1">Thiol-specific peroxidase that catalyzes the reduction of hydrogen peroxide and organic hydroperoxides to water and alcohols, respectively. Plays a role in cell protection against oxidative stress by detoxifying peroxides and as sensor of hydrogen peroxide-mediated signaling events.</text>
</comment>
<dbReference type="InterPro" id="IPR050924">
    <property type="entry name" value="Peroxiredoxin_BCP/PrxQ"/>
</dbReference>
<evidence type="ECO:0000256" key="9">
    <source>
        <dbReference type="ARBA" id="ARBA00032824"/>
    </source>
</evidence>
<evidence type="ECO:0000256" key="2">
    <source>
        <dbReference type="ARBA" id="ARBA00011245"/>
    </source>
</evidence>
<dbReference type="GO" id="GO:0045454">
    <property type="term" value="P:cell redox homeostasis"/>
    <property type="evidence" value="ECO:0007669"/>
    <property type="project" value="TreeGrafter"/>
</dbReference>
<dbReference type="InterPro" id="IPR000866">
    <property type="entry name" value="AhpC/TSA"/>
</dbReference>
<evidence type="ECO:0000256" key="8">
    <source>
        <dbReference type="ARBA" id="ARBA00023284"/>
    </source>
</evidence>
<evidence type="ECO:0000313" key="16">
    <source>
        <dbReference type="Proteomes" id="UP000531216"/>
    </source>
</evidence>
<evidence type="ECO:0000256" key="6">
    <source>
        <dbReference type="ARBA" id="ARBA00023002"/>
    </source>
</evidence>
<dbReference type="Pfam" id="PF00578">
    <property type="entry name" value="AhpC-TSA"/>
    <property type="match status" value="1"/>
</dbReference>
<proteinExistence type="inferred from homology"/>
<dbReference type="InterPro" id="IPR013766">
    <property type="entry name" value="Thioredoxin_domain"/>
</dbReference>
<comment type="subunit">
    <text evidence="2">Monomer.</text>
</comment>
<evidence type="ECO:0000259" key="14">
    <source>
        <dbReference type="PROSITE" id="PS51352"/>
    </source>
</evidence>
<dbReference type="CDD" id="cd03017">
    <property type="entry name" value="PRX_BCP"/>
    <property type="match status" value="1"/>
</dbReference>
<dbReference type="InterPro" id="IPR036249">
    <property type="entry name" value="Thioredoxin-like_sf"/>
</dbReference>
<dbReference type="GO" id="GO:0034599">
    <property type="term" value="P:cellular response to oxidative stress"/>
    <property type="evidence" value="ECO:0007669"/>
    <property type="project" value="TreeGrafter"/>
</dbReference>
<keyword evidence="16" id="KW-1185">Reference proteome</keyword>
<sequence>MATLAMGQTFPPFELPSSAGSTISNAQLRGRPYVIFFYPKDDTSGCTLEALDFTALSKDFQAAGVSVFGVSPDPIDKHCKFRDKHGLQIPLLADPDRALLEPAGVWVQKSMYGKTYMGVERTTVLVDGEGRISRVWPKVKVDGHAREVLDEARKLAGA</sequence>
<dbReference type="PROSITE" id="PS51352">
    <property type="entry name" value="THIOREDOXIN_2"/>
    <property type="match status" value="1"/>
</dbReference>
<keyword evidence="8" id="KW-0676">Redox-active center</keyword>
<dbReference type="GO" id="GO:0008379">
    <property type="term" value="F:thioredoxin peroxidase activity"/>
    <property type="evidence" value="ECO:0007669"/>
    <property type="project" value="TreeGrafter"/>
</dbReference>
<gene>
    <name evidence="15" type="ORF">GGR05_001505</name>
</gene>
<organism evidence="15 16">
    <name type="scientific">Aureimonas phyllosphaerae</name>
    <dbReference type="NCBI Taxonomy" id="1166078"/>
    <lineage>
        <taxon>Bacteria</taxon>
        <taxon>Pseudomonadati</taxon>
        <taxon>Pseudomonadota</taxon>
        <taxon>Alphaproteobacteria</taxon>
        <taxon>Hyphomicrobiales</taxon>
        <taxon>Aurantimonadaceae</taxon>
        <taxon>Aureimonas</taxon>
    </lineage>
</organism>
<dbReference type="Gene3D" id="3.40.30.10">
    <property type="entry name" value="Glutaredoxin"/>
    <property type="match status" value="1"/>
</dbReference>
<keyword evidence="5" id="KW-0049">Antioxidant</keyword>
<dbReference type="PANTHER" id="PTHR42801">
    <property type="entry name" value="THIOREDOXIN-DEPENDENT PEROXIDE REDUCTASE"/>
    <property type="match status" value="1"/>
</dbReference>
<evidence type="ECO:0000256" key="12">
    <source>
        <dbReference type="ARBA" id="ARBA00049091"/>
    </source>
</evidence>
<comment type="similarity">
    <text evidence="10">Belongs to the peroxiredoxin family. BCP/PrxQ subfamily.</text>
</comment>
<dbReference type="PIRSF" id="PIRSF000239">
    <property type="entry name" value="AHPC"/>
    <property type="match status" value="1"/>
</dbReference>
<keyword evidence="4 15" id="KW-0575">Peroxidase</keyword>
<evidence type="ECO:0000313" key="15">
    <source>
        <dbReference type="EMBL" id="MBB3935377.1"/>
    </source>
</evidence>
<dbReference type="SUPFAM" id="SSF52833">
    <property type="entry name" value="Thioredoxin-like"/>
    <property type="match status" value="1"/>
</dbReference>
<evidence type="ECO:0000256" key="7">
    <source>
        <dbReference type="ARBA" id="ARBA00023157"/>
    </source>
</evidence>
<dbReference type="Proteomes" id="UP000531216">
    <property type="component" value="Unassembled WGS sequence"/>
</dbReference>
<keyword evidence="6 15" id="KW-0560">Oxidoreductase</keyword>
<dbReference type="OrthoDB" id="9812811at2"/>
<protein>
    <recommendedName>
        <fullName evidence="3">thioredoxin-dependent peroxiredoxin</fullName>
        <ecNumber evidence="3">1.11.1.24</ecNumber>
    </recommendedName>
    <alternativeName>
        <fullName evidence="9">Thioredoxin peroxidase</fullName>
    </alternativeName>
    <alternativeName>
        <fullName evidence="11">Thioredoxin-dependent peroxiredoxin Bcp</fullName>
    </alternativeName>
</protein>
<evidence type="ECO:0000256" key="11">
    <source>
        <dbReference type="ARBA" id="ARBA00042639"/>
    </source>
</evidence>
<dbReference type="AlphaFoldDB" id="A0A7W6BR60"/>
<dbReference type="RefSeq" id="WP_090959284.1">
    <property type="nucleotide sequence ID" value="NZ_FOOA01000002.1"/>
</dbReference>